<dbReference type="Proteomes" id="UP000276133">
    <property type="component" value="Unassembled WGS sequence"/>
</dbReference>
<organism evidence="2 3">
    <name type="scientific">Brachionus plicatilis</name>
    <name type="common">Marine rotifer</name>
    <name type="synonym">Brachionus muelleri</name>
    <dbReference type="NCBI Taxonomy" id="10195"/>
    <lineage>
        <taxon>Eukaryota</taxon>
        <taxon>Metazoa</taxon>
        <taxon>Spiralia</taxon>
        <taxon>Gnathifera</taxon>
        <taxon>Rotifera</taxon>
        <taxon>Eurotatoria</taxon>
        <taxon>Monogononta</taxon>
        <taxon>Pseudotrocha</taxon>
        <taxon>Ploima</taxon>
        <taxon>Brachionidae</taxon>
        <taxon>Brachionus</taxon>
    </lineage>
</organism>
<reference evidence="2 3" key="1">
    <citation type="journal article" date="2018" name="Sci. Rep.">
        <title>Genomic signatures of local adaptation to the degree of environmental predictability in rotifers.</title>
        <authorList>
            <person name="Franch-Gras L."/>
            <person name="Hahn C."/>
            <person name="Garcia-Roger E.M."/>
            <person name="Carmona M.J."/>
            <person name="Serra M."/>
            <person name="Gomez A."/>
        </authorList>
    </citation>
    <scope>NUCLEOTIDE SEQUENCE [LARGE SCALE GENOMIC DNA]</scope>
    <source>
        <strain evidence="2">HYR1</strain>
    </source>
</reference>
<proteinExistence type="predicted"/>
<sequence>MSKTTRIRVVHHNKLKMFFGDLEHYLVGQEKELTITNQPEQNQMVLAQPQKRRRKPKAHYPQS</sequence>
<evidence type="ECO:0000313" key="2">
    <source>
        <dbReference type="EMBL" id="RNA15316.1"/>
    </source>
</evidence>
<gene>
    <name evidence="2" type="ORF">BpHYR1_053355</name>
</gene>
<feature type="compositionally biased region" description="Polar residues" evidence="1">
    <location>
        <begin position="36"/>
        <end position="45"/>
    </location>
</feature>
<evidence type="ECO:0000313" key="3">
    <source>
        <dbReference type="Proteomes" id="UP000276133"/>
    </source>
</evidence>
<evidence type="ECO:0000256" key="1">
    <source>
        <dbReference type="SAM" id="MobiDB-lite"/>
    </source>
</evidence>
<accession>A0A3M7QVE1</accession>
<name>A0A3M7QVE1_BRAPC</name>
<dbReference type="AlphaFoldDB" id="A0A3M7QVE1"/>
<dbReference type="EMBL" id="REGN01004977">
    <property type="protein sequence ID" value="RNA15316.1"/>
    <property type="molecule type" value="Genomic_DNA"/>
</dbReference>
<comment type="caution">
    <text evidence="2">The sequence shown here is derived from an EMBL/GenBank/DDBJ whole genome shotgun (WGS) entry which is preliminary data.</text>
</comment>
<feature type="compositionally biased region" description="Basic residues" evidence="1">
    <location>
        <begin position="50"/>
        <end position="63"/>
    </location>
</feature>
<feature type="region of interest" description="Disordered" evidence="1">
    <location>
        <begin position="36"/>
        <end position="63"/>
    </location>
</feature>
<keyword evidence="3" id="KW-1185">Reference proteome</keyword>
<protein>
    <submittedName>
        <fullName evidence="2">Uncharacterized protein</fullName>
    </submittedName>
</protein>